<feature type="domain" description="Alpha-2-macroglobulin bait region" evidence="4">
    <location>
        <begin position="989"/>
        <end position="1132"/>
    </location>
</feature>
<dbReference type="Gene3D" id="1.50.10.20">
    <property type="match status" value="1"/>
</dbReference>
<dbReference type="SMART" id="SM01360">
    <property type="entry name" value="A2M"/>
    <property type="match status" value="1"/>
</dbReference>
<protein>
    <submittedName>
        <fullName evidence="6">Alpha-2-macroglobulin</fullName>
    </submittedName>
</protein>
<dbReference type="PANTHER" id="PTHR40094">
    <property type="entry name" value="ALPHA-2-MACROGLOBULIN HOMOLOG"/>
    <property type="match status" value="1"/>
</dbReference>
<evidence type="ECO:0000256" key="3">
    <source>
        <dbReference type="SAM" id="SignalP"/>
    </source>
</evidence>
<dbReference type="InterPro" id="IPR008930">
    <property type="entry name" value="Terpenoid_cyclase/PrenylTrfase"/>
</dbReference>
<evidence type="ECO:0000256" key="1">
    <source>
        <dbReference type="ARBA" id="ARBA00010556"/>
    </source>
</evidence>
<dbReference type="EMBL" id="DWZE01000091">
    <property type="protein sequence ID" value="HJA83941.1"/>
    <property type="molecule type" value="Genomic_DNA"/>
</dbReference>
<comment type="similarity">
    <text evidence="1">Belongs to the protease inhibitor I39 (alpha-2-macroglobulin) family. Bacterial alpha-2-macroglobulin subfamily.</text>
</comment>
<dbReference type="SUPFAM" id="SSF48239">
    <property type="entry name" value="Terpenoid cyclases/Protein prenyltransferases"/>
    <property type="match status" value="1"/>
</dbReference>
<feature type="domain" description="Alpha-2-macroglobulin" evidence="5">
    <location>
        <begin position="1194"/>
        <end position="1283"/>
    </location>
</feature>
<dbReference type="InterPro" id="IPR041203">
    <property type="entry name" value="Bact_A2M_MG5"/>
</dbReference>
<dbReference type="Pfam" id="PF17962">
    <property type="entry name" value="bMG6"/>
    <property type="match status" value="1"/>
</dbReference>
<sequence length="1847" mass="205717">MKQHSHLLHTLLCLLAIALCSACSGTRRDITPSAEFAPYISAYTGGILSSQATIRVELTQDLPVVDLNDLEKNPFDFSPSLRGKTHWLDNHTIEFVPDEGELRPGELYHGTFRLGNFLAVEENLQEFRFSFRVQPRTFTVQTEAPVITSPDRLSIAGEIRLSDALETSEVERMLSASRKDAAIRLTPTDSPLCYAFTLDSIPRLEEDYTLTLTANGSKAGMDLTQTLEFQIPARGTFRFLSAERMNKPENGLEIVFSAPLDASQDLKGLVEIKEIPHALFQVKANKILAYPDETQKTDGKLTLNLHEGIKNTDGQKLGTPHTLVFGEQNLKPQVELRTEAAILPDSKSLLIPFRAVNLYAVDLSVVRIFEQNVLTFLQTNTPESANELRRAGRLVYKKTLRLDNDQTKDIHQWNDYSIDLGGLIRQEPGAIYRIYLSFRQEYSAYPCEGRTPRPSLAEDWLTPLADGTPGEEETAEWDVPQSYFYYNGGVEYDWSLYDWREQDNPCHPSYYMNSSRVAACNVYASNLGLIVKGNTLNRLWVAVTDLLTTRPVQGADITVYNFQLQPIGTARTDAQGFAEITPEGIPFIVCASDSNQKAYLRVVAGENQSASRFDTGGKRIEKGLKGFVYGERGVWRPGDTLHVSFMLEDRERRIPDTHPVTLEVYNPRGQFHAKLISTQGMNGLYTFQVPTRADDPTGQWNAYVKVGGSSFHKSLRIESVKPNRLKINTKLPEKMLQASQKEVQATISSAWLTGANASHLKAKMEMSLTKVNTQFPLYKQYIFNNPATDFTTQKAEVYDGQLDADGKAIFSLKLPDASTAPGMLNATLTTRVFEPGGDASIYVQHVPYSPFDSYVGIALNRPEGKSIETDTEHRFDIVTLTPDGKPSDRTDVEYKIYKIDWSWWWENREESFGTYVNNSSVTPVASGQLQTQAGKASFTFRVNYPDWGRYLVYVKDKKSGHATGGTVYIDWPEWRGRSAKTDPDNLKMLTFSLDKETYKPGDKATAFIPASAGGHALIAIENGSTVLRREWIEVKDGEDTRYTFDITPEMAPNVYLHVTLLQPHAQTVNDLPIRMYGVVPVMVTDPATVLHPRIEMPDVLRPETDFTIRVSEQAGKPMTYTLAIVDEGLLDLTNFRTPDPWNEFYAREALGISTWDMFDQVLGAYAGRYAPIFSTGGDEMLKPADAKANRFKPVVKFIGPFRLDKGKHNTHTMRLPQYVGSVRVMLIAGQNGSYGNAEKTVPVRTPLMLLPTLPRILSTGEELQVPVNVFAMEKGAKDINVSIRTEGTGLSIIGPSSQSLRFEQPGDQLVNFRLKTSGQTGKATIRFTASGGGQQAKESVDIDVRNPNPPVTLQERRWIKPGDEATLSYDTGGADASVRLETSRIPSPDLSRRLAFLQDYTHACTEQLTSKALPYLFLDAFQETDANVSARQSSNVREGIRQLYARQLPNGGFVYWPTQAVADEWVTSYAGMFLTLAAEKGYDVHRNTLEKWKRFQRAAAQNWRLADYTDPNQQETACLQQSFRLYTLALAGVPELGAMNRMKEQETLPASARWRLASAYALTGKSEAAGELVFNAPATNATGSALYGSPLCDASMVLETLVLMGRTDEALRQAQEVSKSLCEESGFSTQSTAFALMAMARLANQVSGTLHYEWALNGKAPAEVASGKVACTHLLPATGQGSVLIKNRGEGSLEAALITRLQPLEDTLPEQAQGLRLQVTYTDLNGKPVSIDHLRQGTDFTAHISVENTGTKDLTHLALTHILPTGWEIFNERLHGTASQPACTYQDIRDDRVLTYFDLKRGERKQFALRLQATYAGVFILPAVQCEAMYDTRIQARTRAGRIEVNP</sequence>
<dbReference type="InterPro" id="IPR002890">
    <property type="entry name" value="MG2"/>
</dbReference>
<evidence type="ECO:0000313" key="6">
    <source>
        <dbReference type="EMBL" id="HJA83941.1"/>
    </source>
</evidence>
<evidence type="ECO:0000256" key="2">
    <source>
        <dbReference type="ARBA" id="ARBA00022729"/>
    </source>
</evidence>
<dbReference type="InterPro" id="IPR021868">
    <property type="entry name" value="Alpha_2_Macroglob_MG3"/>
</dbReference>
<dbReference type="GO" id="GO:0004866">
    <property type="term" value="F:endopeptidase inhibitor activity"/>
    <property type="evidence" value="ECO:0007669"/>
    <property type="project" value="InterPro"/>
</dbReference>
<dbReference type="Pfam" id="PF17972">
    <property type="entry name" value="bMG5"/>
    <property type="match status" value="1"/>
</dbReference>
<feature type="signal peptide" evidence="3">
    <location>
        <begin position="1"/>
        <end position="22"/>
    </location>
</feature>
<dbReference type="Pfam" id="PF11974">
    <property type="entry name" value="bMG3"/>
    <property type="match status" value="1"/>
</dbReference>
<dbReference type="Proteomes" id="UP000823860">
    <property type="component" value="Unassembled WGS sequence"/>
</dbReference>
<dbReference type="InterPro" id="IPR041246">
    <property type="entry name" value="Bact_MG10"/>
</dbReference>
<dbReference type="InterPro" id="IPR051802">
    <property type="entry name" value="YfhM-like"/>
</dbReference>
<evidence type="ECO:0000259" key="4">
    <source>
        <dbReference type="SMART" id="SM01359"/>
    </source>
</evidence>
<organism evidence="6 7">
    <name type="scientific">Candidatus Bacteroides intestinavium</name>
    <dbReference type="NCBI Taxonomy" id="2838469"/>
    <lineage>
        <taxon>Bacteria</taxon>
        <taxon>Pseudomonadati</taxon>
        <taxon>Bacteroidota</taxon>
        <taxon>Bacteroidia</taxon>
        <taxon>Bacteroidales</taxon>
        <taxon>Bacteroidaceae</taxon>
        <taxon>Bacteroides</taxon>
    </lineage>
</organism>
<feature type="chain" id="PRO_5039543300" evidence="3">
    <location>
        <begin position="23"/>
        <end position="1847"/>
    </location>
</feature>
<reference evidence="6" key="1">
    <citation type="journal article" date="2021" name="PeerJ">
        <title>Extensive microbial diversity within the chicken gut microbiome revealed by metagenomics and culture.</title>
        <authorList>
            <person name="Gilroy R."/>
            <person name="Ravi A."/>
            <person name="Getino M."/>
            <person name="Pursley I."/>
            <person name="Horton D.L."/>
            <person name="Alikhan N.F."/>
            <person name="Baker D."/>
            <person name="Gharbi K."/>
            <person name="Hall N."/>
            <person name="Watson M."/>
            <person name="Adriaenssens E.M."/>
            <person name="Foster-Nyarko E."/>
            <person name="Jarju S."/>
            <person name="Secka A."/>
            <person name="Antonio M."/>
            <person name="Oren A."/>
            <person name="Chaudhuri R.R."/>
            <person name="La Ragione R."/>
            <person name="Hildebrand F."/>
            <person name="Pallen M.J."/>
        </authorList>
    </citation>
    <scope>NUCLEOTIDE SEQUENCE</scope>
    <source>
        <strain evidence="6">ChiHecec1B25-7008</strain>
    </source>
</reference>
<gene>
    <name evidence="6" type="ORF">H9785_08240</name>
</gene>
<dbReference type="InterPro" id="IPR011625">
    <property type="entry name" value="A2M_N_BRD"/>
</dbReference>
<name>A0A9D2KSC7_9BACE</name>
<dbReference type="CDD" id="cd02891">
    <property type="entry name" value="A2M_like"/>
    <property type="match status" value="1"/>
</dbReference>
<accession>A0A9D2KSC7</accession>
<dbReference type="Gene3D" id="2.60.40.1930">
    <property type="match status" value="1"/>
</dbReference>
<dbReference type="Pfam" id="PF00207">
    <property type="entry name" value="A2M"/>
    <property type="match status" value="1"/>
</dbReference>
<dbReference type="Pfam" id="PF07703">
    <property type="entry name" value="A2M_BRD"/>
    <property type="match status" value="1"/>
</dbReference>
<dbReference type="InterPro" id="IPR001599">
    <property type="entry name" value="Macroglobln_a2"/>
</dbReference>
<keyword evidence="2 3" id="KW-0732">Signal</keyword>
<dbReference type="Pfam" id="PF17973">
    <property type="entry name" value="bMG10"/>
    <property type="match status" value="1"/>
</dbReference>
<evidence type="ECO:0000259" key="5">
    <source>
        <dbReference type="SMART" id="SM01360"/>
    </source>
</evidence>
<dbReference type="SMART" id="SM01359">
    <property type="entry name" value="A2M_N_2"/>
    <property type="match status" value="1"/>
</dbReference>
<dbReference type="Pfam" id="PF01835">
    <property type="entry name" value="MG2"/>
    <property type="match status" value="1"/>
</dbReference>
<evidence type="ECO:0000313" key="7">
    <source>
        <dbReference type="Proteomes" id="UP000823860"/>
    </source>
</evidence>
<dbReference type="InterPro" id="IPR041462">
    <property type="entry name" value="Bact_A2M_MG6"/>
</dbReference>
<reference evidence="6" key="2">
    <citation type="submission" date="2021-04" db="EMBL/GenBank/DDBJ databases">
        <authorList>
            <person name="Gilroy R."/>
        </authorList>
    </citation>
    <scope>NUCLEOTIDE SEQUENCE</scope>
    <source>
        <strain evidence="6">ChiHecec1B25-7008</strain>
    </source>
</reference>
<comment type="caution">
    <text evidence="6">The sequence shown here is derived from an EMBL/GenBank/DDBJ whole genome shotgun (WGS) entry which is preliminary data.</text>
</comment>
<proteinExistence type="inferred from homology"/>
<dbReference type="PANTHER" id="PTHR40094:SF1">
    <property type="entry name" value="UBIQUITIN DOMAIN-CONTAINING PROTEIN"/>
    <property type="match status" value="1"/>
</dbReference>